<dbReference type="AlphaFoldDB" id="A0A0V8RVA5"/>
<dbReference type="RefSeq" id="WP_058370675.1">
    <property type="nucleotide sequence ID" value="NZ_LNTB01000001.1"/>
</dbReference>
<reference evidence="1 2" key="1">
    <citation type="submission" date="2015-11" db="EMBL/GenBank/DDBJ databases">
        <title>Genome sequence of Pyrodictium occultum PL-19, a marine hyperthermophilic archaeon isolated from Volcano, Italy.</title>
        <authorList>
            <person name="Utturkar S."/>
            <person name="Huber H."/>
            <person name="Leptihn S."/>
            <person name="Brown S."/>
            <person name="Stetter K.O."/>
            <person name="Podar M."/>
        </authorList>
    </citation>
    <scope>NUCLEOTIDE SEQUENCE [LARGE SCALE GENOMIC DNA]</scope>
    <source>
        <strain evidence="1 2">PL-19</strain>
    </source>
</reference>
<dbReference type="OrthoDB" id="15510at2157"/>
<organism evidence="1 2">
    <name type="scientific">Pyrodictium occultum</name>
    <dbReference type="NCBI Taxonomy" id="2309"/>
    <lineage>
        <taxon>Archaea</taxon>
        <taxon>Thermoproteota</taxon>
        <taxon>Thermoprotei</taxon>
        <taxon>Desulfurococcales</taxon>
        <taxon>Pyrodictiaceae</taxon>
        <taxon>Pyrodictium</taxon>
    </lineage>
</organism>
<sequence>MAIDFQPMSGKASSRAARYDTVLVVAPLLDALPRIEAYKMLGVERVEAYPLSPSDSPTLFSLLGVVAWLRRHASRGRVLVEGYGGEALLEAAYMIVEGELGLSSLSRVASRLLSSLHLRSLVHLAALAEAGVDLAREAERHLEDAFTGGDAYASSALEHSLDLAAQLGLLGGCILHLYEHVARGRRLQPSSICGLLAEAGRRLDYMKTGAVKTVAIVGGRQGSRVLLGCRLLLRDEECWPEAREAEEVIRRVLAARGYSLSRVLLVDPEEAACIAYGSRYGYPCG</sequence>
<dbReference type="Proteomes" id="UP000053352">
    <property type="component" value="Unassembled WGS sequence"/>
</dbReference>
<proteinExistence type="predicted"/>
<evidence type="ECO:0000313" key="2">
    <source>
        <dbReference type="Proteomes" id="UP000053352"/>
    </source>
</evidence>
<name>A0A0V8RVA5_PYROC</name>
<accession>A0A0V8RVA5</accession>
<dbReference type="EMBL" id="LNTB01000001">
    <property type="protein sequence ID" value="KSW11995.1"/>
    <property type="molecule type" value="Genomic_DNA"/>
</dbReference>
<comment type="caution">
    <text evidence="1">The sequence shown here is derived from an EMBL/GenBank/DDBJ whole genome shotgun (WGS) entry which is preliminary data.</text>
</comment>
<keyword evidence="2" id="KW-1185">Reference proteome</keyword>
<dbReference type="STRING" id="2309.CF15_04190"/>
<gene>
    <name evidence="1" type="ORF">CF15_04190</name>
</gene>
<protein>
    <submittedName>
        <fullName evidence="1">Uncharacterized protein</fullName>
    </submittedName>
</protein>
<evidence type="ECO:0000313" key="1">
    <source>
        <dbReference type="EMBL" id="KSW11995.1"/>
    </source>
</evidence>